<sequence length="47" mass="5086">MKRRPIVLGTSSVLGADGSRLPKEDSEMTASLSCRWPISDKLLVNGL</sequence>
<dbReference type="EMBL" id="MQMG01000011">
    <property type="protein sequence ID" value="OKO95054.1"/>
    <property type="molecule type" value="Genomic_DNA"/>
</dbReference>
<evidence type="ECO:0000313" key="2">
    <source>
        <dbReference type="Proteomes" id="UP000186030"/>
    </source>
</evidence>
<organism evidence="1 2">
    <name type="scientific">Geobacillus proteiniphilus</name>
    <dbReference type="NCBI Taxonomy" id="860353"/>
    <lineage>
        <taxon>Bacteria</taxon>
        <taxon>Bacillati</taxon>
        <taxon>Bacillota</taxon>
        <taxon>Bacilli</taxon>
        <taxon>Bacillales</taxon>
        <taxon>Anoxybacillaceae</taxon>
        <taxon>Geobacillus</taxon>
    </lineage>
</organism>
<dbReference type="Proteomes" id="UP000186030">
    <property type="component" value="Unassembled WGS sequence"/>
</dbReference>
<proteinExistence type="predicted"/>
<gene>
    <name evidence="1" type="ORF">BRO54_1259</name>
</gene>
<evidence type="ECO:0000313" key="1">
    <source>
        <dbReference type="EMBL" id="OKO95054.1"/>
    </source>
</evidence>
<dbReference type="AlphaFoldDB" id="A0A1Q5T4C9"/>
<name>A0A1Q5T4C9_9BACL</name>
<protein>
    <submittedName>
        <fullName evidence="1">Uncharacterized protein</fullName>
    </submittedName>
</protein>
<accession>A0A1Q5T4C9</accession>
<comment type="caution">
    <text evidence="1">The sequence shown here is derived from an EMBL/GenBank/DDBJ whole genome shotgun (WGS) entry which is preliminary data.</text>
</comment>
<reference evidence="1 2" key="1">
    <citation type="submission" date="2016-11" db="EMBL/GenBank/DDBJ databases">
        <authorList>
            <person name="Kadnikov V."/>
            <person name="Nazina T."/>
        </authorList>
    </citation>
    <scope>NUCLEOTIDE SEQUENCE [LARGE SCALE GENOMIC DNA]</scope>
    <source>
        <strain evidence="1 2">1017</strain>
    </source>
</reference>
<reference evidence="2" key="2">
    <citation type="submission" date="2017-01" db="EMBL/GenBank/DDBJ databases">
        <title>Genome sequencing and annotation of Geobacillus sp. 1017, a Hydrocarbon-Oxidizing Thermophilic Bacterium Isolated from a Heavy Oil Reservoir (China).</title>
        <authorList>
            <person name="Kadnikov V.V."/>
            <person name="Mardanov A.V."/>
            <person name="Poltaraus A.B."/>
            <person name="Sokolova D.S."/>
            <person name="Semenova E.M."/>
            <person name="Ravin N.V."/>
            <person name="Tourova T.P."/>
            <person name="Nazina T.N."/>
        </authorList>
    </citation>
    <scope>NUCLEOTIDE SEQUENCE [LARGE SCALE GENOMIC DNA]</scope>
    <source>
        <strain evidence="2">1017</strain>
    </source>
</reference>